<reference evidence="2" key="1">
    <citation type="submission" date="2014-11" db="EMBL/GenBank/DDBJ databases">
        <authorList>
            <person name="Amaro Gonzalez C."/>
        </authorList>
    </citation>
    <scope>NUCLEOTIDE SEQUENCE</scope>
</reference>
<accession>A0A0E9SRU5</accession>
<proteinExistence type="predicted"/>
<feature type="transmembrane region" description="Helical" evidence="1">
    <location>
        <begin position="21"/>
        <end position="41"/>
    </location>
</feature>
<evidence type="ECO:0000313" key="2">
    <source>
        <dbReference type="EMBL" id="JAH43370.1"/>
    </source>
</evidence>
<name>A0A0E9SRU5_ANGAN</name>
<organism evidence="2">
    <name type="scientific">Anguilla anguilla</name>
    <name type="common">European freshwater eel</name>
    <name type="synonym">Muraena anguilla</name>
    <dbReference type="NCBI Taxonomy" id="7936"/>
    <lineage>
        <taxon>Eukaryota</taxon>
        <taxon>Metazoa</taxon>
        <taxon>Chordata</taxon>
        <taxon>Craniata</taxon>
        <taxon>Vertebrata</taxon>
        <taxon>Euteleostomi</taxon>
        <taxon>Actinopterygii</taxon>
        <taxon>Neopterygii</taxon>
        <taxon>Teleostei</taxon>
        <taxon>Anguilliformes</taxon>
        <taxon>Anguillidae</taxon>
        <taxon>Anguilla</taxon>
    </lineage>
</organism>
<protein>
    <submittedName>
        <fullName evidence="2">Uncharacterized protein</fullName>
    </submittedName>
</protein>
<dbReference type="AlphaFoldDB" id="A0A0E9SRU5"/>
<reference evidence="2" key="2">
    <citation type="journal article" date="2015" name="Fish Shellfish Immunol.">
        <title>Early steps in the European eel (Anguilla anguilla)-Vibrio vulnificus interaction in the gills: Role of the RtxA13 toxin.</title>
        <authorList>
            <person name="Callol A."/>
            <person name="Pajuelo D."/>
            <person name="Ebbesson L."/>
            <person name="Teles M."/>
            <person name="MacKenzie S."/>
            <person name="Amaro C."/>
        </authorList>
    </citation>
    <scope>NUCLEOTIDE SEQUENCE</scope>
</reference>
<sequence>MLRDLILGIKQVNNDKMCFLNQIRLSFGTLLHVSVVIGYYFCWKDLPAYPDQLFLLKQHFITSQTHSLF</sequence>
<keyword evidence="1" id="KW-0472">Membrane</keyword>
<dbReference type="EMBL" id="GBXM01065207">
    <property type="protein sequence ID" value="JAH43370.1"/>
    <property type="molecule type" value="Transcribed_RNA"/>
</dbReference>
<evidence type="ECO:0000256" key="1">
    <source>
        <dbReference type="SAM" id="Phobius"/>
    </source>
</evidence>
<keyword evidence="1" id="KW-0812">Transmembrane</keyword>
<keyword evidence="1" id="KW-1133">Transmembrane helix</keyword>